<dbReference type="InterPro" id="IPR000210">
    <property type="entry name" value="BTB/POZ_dom"/>
</dbReference>
<protein>
    <submittedName>
        <fullName evidence="5">Kelch-like protein 20 isoform X1</fullName>
    </submittedName>
</protein>
<dbReference type="PANTHER" id="PTHR24412">
    <property type="entry name" value="KELCH PROTEIN"/>
    <property type="match status" value="1"/>
</dbReference>
<dbReference type="EMBL" id="VUJU01017424">
    <property type="protein sequence ID" value="KAF0683162.1"/>
    <property type="molecule type" value="Genomic_DNA"/>
</dbReference>
<dbReference type="PANTHER" id="PTHR24412:SF466">
    <property type="entry name" value="RING CANAL KELCH PROTEIN"/>
    <property type="match status" value="1"/>
</dbReference>
<evidence type="ECO:0000256" key="1">
    <source>
        <dbReference type="ARBA" id="ARBA00022441"/>
    </source>
</evidence>
<dbReference type="InterPro" id="IPR011333">
    <property type="entry name" value="SKP1/BTB/POZ_sf"/>
</dbReference>
<keyword evidence="1" id="KW-0880">Kelch repeat</keyword>
<dbReference type="Pfam" id="PF00651">
    <property type="entry name" value="BTB"/>
    <property type="match status" value="1"/>
</dbReference>
<evidence type="ECO:0000256" key="2">
    <source>
        <dbReference type="ARBA" id="ARBA00022737"/>
    </source>
</evidence>
<proteinExistence type="predicted"/>
<dbReference type="AlphaFoldDB" id="A0A6G0VI48"/>
<dbReference type="PROSITE" id="PS50097">
    <property type="entry name" value="BTB"/>
    <property type="match status" value="1"/>
</dbReference>
<name>A0A6G0VI48_APHCR</name>
<keyword evidence="3" id="KW-0009">Actin-binding</keyword>
<evidence type="ECO:0000313" key="6">
    <source>
        <dbReference type="Proteomes" id="UP000478052"/>
    </source>
</evidence>
<reference evidence="5 6" key="1">
    <citation type="submission" date="2019-08" db="EMBL/GenBank/DDBJ databases">
        <title>Whole genome of Aphis craccivora.</title>
        <authorList>
            <person name="Voronova N.V."/>
            <person name="Shulinski R.S."/>
            <person name="Bandarenka Y.V."/>
            <person name="Zhorov D.G."/>
            <person name="Warner D."/>
        </authorList>
    </citation>
    <scope>NUCLEOTIDE SEQUENCE [LARGE SCALE GENOMIC DNA]</scope>
    <source>
        <strain evidence="5">180601</strain>
        <tissue evidence="5">Whole Body</tissue>
    </source>
</reference>
<comment type="caution">
    <text evidence="5">The sequence shown here is derived from an EMBL/GenBank/DDBJ whole genome shotgun (WGS) entry which is preliminary data.</text>
</comment>
<evidence type="ECO:0000256" key="3">
    <source>
        <dbReference type="ARBA" id="ARBA00023203"/>
    </source>
</evidence>
<feature type="domain" description="BTB" evidence="4">
    <location>
        <begin position="53"/>
        <end position="119"/>
    </location>
</feature>
<sequence length="119" mass="13730">MNETIMENSACESNNQPEVITFKQCEQKTYKNSSHIFGVFEVLQSLRKDKVLCDIRIETDDGTLIFGHKNVLVSASTYFREIFACCNKNKIDHIRMRELDSSVLQLLINYIYTGEILVS</sequence>
<evidence type="ECO:0000259" key="4">
    <source>
        <dbReference type="PROSITE" id="PS50097"/>
    </source>
</evidence>
<keyword evidence="6" id="KW-1185">Reference proteome</keyword>
<dbReference type="SUPFAM" id="SSF54695">
    <property type="entry name" value="POZ domain"/>
    <property type="match status" value="1"/>
</dbReference>
<dbReference type="Gene3D" id="3.30.710.10">
    <property type="entry name" value="Potassium Channel Kv1.1, Chain A"/>
    <property type="match status" value="1"/>
</dbReference>
<evidence type="ECO:0000313" key="5">
    <source>
        <dbReference type="EMBL" id="KAF0683162.1"/>
    </source>
</evidence>
<dbReference type="OrthoDB" id="6622063at2759"/>
<accession>A0A6G0VI48</accession>
<gene>
    <name evidence="5" type="ORF">FWK35_00037889</name>
</gene>
<feature type="non-terminal residue" evidence="5">
    <location>
        <position position="119"/>
    </location>
</feature>
<keyword evidence="2" id="KW-0677">Repeat</keyword>
<organism evidence="5 6">
    <name type="scientific">Aphis craccivora</name>
    <name type="common">Cowpea aphid</name>
    <dbReference type="NCBI Taxonomy" id="307492"/>
    <lineage>
        <taxon>Eukaryota</taxon>
        <taxon>Metazoa</taxon>
        <taxon>Ecdysozoa</taxon>
        <taxon>Arthropoda</taxon>
        <taxon>Hexapoda</taxon>
        <taxon>Insecta</taxon>
        <taxon>Pterygota</taxon>
        <taxon>Neoptera</taxon>
        <taxon>Paraneoptera</taxon>
        <taxon>Hemiptera</taxon>
        <taxon>Sternorrhyncha</taxon>
        <taxon>Aphidomorpha</taxon>
        <taxon>Aphidoidea</taxon>
        <taxon>Aphididae</taxon>
        <taxon>Aphidini</taxon>
        <taxon>Aphis</taxon>
        <taxon>Aphis</taxon>
    </lineage>
</organism>
<dbReference type="Proteomes" id="UP000478052">
    <property type="component" value="Unassembled WGS sequence"/>
</dbReference>